<sequence>MWIKKLQLLYKCMCLHFQRVIKGEMSQADDHHMEEFEFDNENSDNKYGRTVGYVPFASLRHTSWWNSNYTNLSFHITTMDNKSPLFKVKLVPNKSRTRDSREVTTDFSQNWDKENEHYKTFKIIDDDSNSSTIKILWNHF</sequence>
<dbReference type="EMBL" id="JAUHHV010000008">
    <property type="protein sequence ID" value="KAK1415895.1"/>
    <property type="molecule type" value="Genomic_DNA"/>
</dbReference>
<comment type="caution">
    <text evidence="1">The sequence shown here is derived from an EMBL/GenBank/DDBJ whole genome shotgun (WGS) entry which is preliminary data.</text>
</comment>
<organism evidence="1 2">
    <name type="scientific">Tagetes erecta</name>
    <name type="common">African marigold</name>
    <dbReference type="NCBI Taxonomy" id="13708"/>
    <lineage>
        <taxon>Eukaryota</taxon>
        <taxon>Viridiplantae</taxon>
        <taxon>Streptophyta</taxon>
        <taxon>Embryophyta</taxon>
        <taxon>Tracheophyta</taxon>
        <taxon>Spermatophyta</taxon>
        <taxon>Magnoliopsida</taxon>
        <taxon>eudicotyledons</taxon>
        <taxon>Gunneridae</taxon>
        <taxon>Pentapetalae</taxon>
        <taxon>asterids</taxon>
        <taxon>campanulids</taxon>
        <taxon>Asterales</taxon>
        <taxon>Asteraceae</taxon>
        <taxon>Asteroideae</taxon>
        <taxon>Heliantheae alliance</taxon>
        <taxon>Tageteae</taxon>
        <taxon>Tagetes</taxon>
    </lineage>
</organism>
<proteinExistence type="predicted"/>
<reference evidence="1" key="1">
    <citation type="journal article" date="2023" name="bioRxiv">
        <title>Improved chromosome-level genome assembly for marigold (Tagetes erecta).</title>
        <authorList>
            <person name="Jiang F."/>
            <person name="Yuan L."/>
            <person name="Wang S."/>
            <person name="Wang H."/>
            <person name="Xu D."/>
            <person name="Wang A."/>
            <person name="Fan W."/>
        </authorList>
    </citation>
    <scope>NUCLEOTIDE SEQUENCE</scope>
    <source>
        <strain evidence="1">WSJ</strain>
        <tissue evidence="1">Leaf</tissue>
    </source>
</reference>
<keyword evidence="2" id="KW-1185">Reference proteome</keyword>
<name>A0AAD8K3W2_TARER</name>
<dbReference type="AlphaFoldDB" id="A0AAD8K3W2"/>
<evidence type="ECO:0000313" key="2">
    <source>
        <dbReference type="Proteomes" id="UP001229421"/>
    </source>
</evidence>
<protein>
    <submittedName>
        <fullName evidence="1">Uncharacterized protein</fullName>
    </submittedName>
</protein>
<evidence type="ECO:0000313" key="1">
    <source>
        <dbReference type="EMBL" id="KAK1415895.1"/>
    </source>
</evidence>
<accession>A0AAD8K3W2</accession>
<dbReference type="Proteomes" id="UP001229421">
    <property type="component" value="Unassembled WGS sequence"/>
</dbReference>
<gene>
    <name evidence="1" type="ORF">QVD17_31683</name>
</gene>